<comment type="caution">
    <text evidence="1">The sequence shown here is derived from an EMBL/GenBank/DDBJ whole genome shotgun (WGS) entry which is preliminary data.</text>
</comment>
<dbReference type="Proteomes" id="UP000092093">
    <property type="component" value="Unassembled WGS sequence"/>
</dbReference>
<gene>
    <name evidence="1" type="ORF">AN484_11245</name>
</gene>
<accession>A0A1B7X2Q6</accession>
<sequence length="206" mass="23774">MAINPNIQADVIDIRKDTPKKSDIFFVDTNVWFWEIYAQTYEYRGFSNYQIRNYPNYLRQAGLHGATLTYSGLTLAELAHLIEKKEYEKYIKSNGDLPIKEYRHNYPLERAIVVNAVQFVWRRVKNRAKLIDLAVNDATTDAAIKRFSTQAVDGYDLLLLETISKAGQFQVITDDIDYSVVPDIQVFTSNNRLIQEAATQNKLVAR</sequence>
<protein>
    <recommendedName>
        <fullName evidence="3">PIN domain-containing protein</fullName>
    </recommendedName>
</protein>
<evidence type="ECO:0000313" key="2">
    <source>
        <dbReference type="Proteomes" id="UP000092093"/>
    </source>
</evidence>
<evidence type="ECO:0000313" key="1">
    <source>
        <dbReference type="EMBL" id="OBQ43638.1"/>
    </source>
</evidence>
<name>A0A1B7X2Q6_APHFL</name>
<organism evidence="1 2">
    <name type="scientific">Aphanizomenon flos-aquae WA102</name>
    <dbReference type="NCBI Taxonomy" id="1710896"/>
    <lineage>
        <taxon>Bacteria</taxon>
        <taxon>Bacillati</taxon>
        <taxon>Cyanobacteriota</taxon>
        <taxon>Cyanophyceae</taxon>
        <taxon>Nostocales</taxon>
        <taxon>Aphanizomenonaceae</taxon>
        <taxon>Aphanizomenon</taxon>
    </lineage>
</organism>
<proteinExistence type="predicted"/>
<evidence type="ECO:0008006" key="3">
    <source>
        <dbReference type="Google" id="ProtNLM"/>
    </source>
</evidence>
<reference evidence="1 2" key="1">
    <citation type="submission" date="2015-09" db="EMBL/GenBank/DDBJ databases">
        <title>Aphanizomenon flos-aquae WA102.</title>
        <authorList>
            <person name="Driscoll C."/>
        </authorList>
    </citation>
    <scope>NUCLEOTIDE SEQUENCE [LARGE SCALE GENOMIC DNA]</scope>
    <source>
        <strain evidence="1">WA102</strain>
    </source>
</reference>
<dbReference type="AlphaFoldDB" id="A0A1B7X2Q6"/>
<dbReference type="EMBL" id="LJOW01000047">
    <property type="protein sequence ID" value="OBQ43638.1"/>
    <property type="molecule type" value="Genomic_DNA"/>
</dbReference>